<dbReference type="RefSeq" id="WP_110988598.1">
    <property type="nucleotide sequence ID" value="NZ_CAWNWM010000026.1"/>
</dbReference>
<protein>
    <recommendedName>
        <fullName evidence="1">Pvc16 N-terminal domain-containing protein</fullName>
    </recommendedName>
</protein>
<name>A0A2W1JGV8_9CYAN</name>
<accession>A0A2W1JGV8</accession>
<evidence type="ECO:0000313" key="2">
    <source>
        <dbReference type="EMBL" id="PZD70855.1"/>
    </source>
</evidence>
<sequence>MNSGLAIASITAVLKNLLEDGLVQNTALSSMGNILVTTLPPDQISVGVDGQPQLNLFLYQVSQNRNADWIGHGAQETNPDNFSRSAQANPLNETSRLAINLHYLITVYGTQDFQTEMLLGCVMQLMHQSPVLSNDAIRSSLKHAASMNRAGPFAQAVASNSFDVLINQLGQVQIEPDLFDTEQMSKLWSLLQGSYRPSVTYQVSMVSISSEKSSNPMVMDSREEASNDREVPVIEKVIASPATNGAITPGCDLILYGKHLDGDITKVRLDGDELTPTVVEDIRLLVKSSPTLQAGVHQIQVIHKEVTDPLSASGISSNAATFILRPRITASAKIPNSDSQQQSEETTIAVQFTPKISPQQQVYLKLISVDEYSDKVYQIRTPPGDLETDTVEISVNDIPSGPYLVQAQVDGAESLLDVDQSKNRVIIQTQNLASSNEDEEMNGMEHQVTALTGGDF</sequence>
<evidence type="ECO:0000259" key="1">
    <source>
        <dbReference type="Pfam" id="PF14065"/>
    </source>
</evidence>
<dbReference type="AlphaFoldDB" id="A0A2W1JGV8"/>
<dbReference type="OrthoDB" id="527247at2"/>
<keyword evidence="3" id="KW-1185">Reference proteome</keyword>
<comment type="caution">
    <text evidence="2">The sequence shown here is derived from an EMBL/GenBank/DDBJ whole genome shotgun (WGS) entry which is preliminary data.</text>
</comment>
<evidence type="ECO:0000313" key="3">
    <source>
        <dbReference type="Proteomes" id="UP000248857"/>
    </source>
</evidence>
<reference evidence="2 3" key="1">
    <citation type="journal article" date="2018" name="Sci. Rep.">
        <title>A novel species of the marine cyanobacterium Acaryochloris with a unique pigment content and lifestyle.</title>
        <authorList>
            <person name="Partensky F."/>
            <person name="Six C."/>
            <person name="Ratin M."/>
            <person name="Garczarek L."/>
            <person name="Vaulot D."/>
            <person name="Probert I."/>
            <person name="Calteau A."/>
            <person name="Gourvil P."/>
            <person name="Marie D."/>
            <person name="Grebert T."/>
            <person name="Bouchier C."/>
            <person name="Le Panse S."/>
            <person name="Gachenot M."/>
            <person name="Rodriguez F."/>
            <person name="Garrido J.L."/>
        </authorList>
    </citation>
    <scope>NUCLEOTIDE SEQUENCE [LARGE SCALE GENOMIC DNA]</scope>
    <source>
        <strain evidence="2 3">RCC1774</strain>
    </source>
</reference>
<dbReference type="InterPro" id="IPR025351">
    <property type="entry name" value="Pvc16_N"/>
</dbReference>
<organism evidence="2 3">
    <name type="scientific">Acaryochloris thomasi RCC1774</name>
    <dbReference type="NCBI Taxonomy" id="1764569"/>
    <lineage>
        <taxon>Bacteria</taxon>
        <taxon>Bacillati</taxon>
        <taxon>Cyanobacteriota</taxon>
        <taxon>Cyanophyceae</taxon>
        <taxon>Acaryochloridales</taxon>
        <taxon>Acaryochloridaceae</taxon>
        <taxon>Acaryochloris</taxon>
        <taxon>Acaryochloris thomasi</taxon>
    </lineage>
</organism>
<gene>
    <name evidence="2" type="ORF">C1752_08849</name>
</gene>
<proteinExistence type="predicted"/>
<dbReference type="Pfam" id="PF14065">
    <property type="entry name" value="Pvc16_N"/>
    <property type="match status" value="1"/>
</dbReference>
<dbReference type="Proteomes" id="UP000248857">
    <property type="component" value="Unassembled WGS sequence"/>
</dbReference>
<feature type="domain" description="Pvc16 N-terminal" evidence="1">
    <location>
        <begin position="10"/>
        <end position="216"/>
    </location>
</feature>
<dbReference type="EMBL" id="PQWO01000026">
    <property type="protein sequence ID" value="PZD70855.1"/>
    <property type="molecule type" value="Genomic_DNA"/>
</dbReference>